<gene>
    <name evidence="1" type="ORF">UFOVP796_17</name>
</gene>
<sequence length="278" mass="29619">MATTTNFNWETPDDTDLVKDGAAAIRTLGSSIDTSFVDLKGGTTGQVLAKASGTDLDFSWVAQDDSNAIQNAIVDAKGDLIAATAADTPARLAVGTNGQILTADSTAATGLAWVTPLSTASALVLIHTETLSGVSAVNIDSKFTSTYANYLILANIEQSTSNVHQIQYRSAGSTITSGYKTSFWYTEYTTNVWNTQSSSSDDDFYSVSSNTDRKLMTMVVGDPQVSEFTKAQILSTDNTYNVGYNSIYPQVTAIDGIRMSVNTGTMTGTVRIYGYQNS</sequence>
<organism evidence="1">
    <name type="scientific">uncultured Caudovirales phage</name>
    <dbReference type="NCBI Taxonomy" id="2100421"/>
    <lineage>
        <taxon>Viruses</taxon>
        <taxon>Duplodnaviria</taxon>
        <taxon>Heunggongvirae</taxon>
        <taxon>Uroviricota</taxon>
        <taxon>Caudoviricetes</taxon>
        <taxon>Peduoviridae</taxon>
        <taxon>Maltschvirus</taxon>
        <taxon>Maltschvirus maltsch</taxon>
    </lineage>
</organism>
<evidence type="ECO:0000313" key="1">
    <source>
        <dbReference type="EMBL" id="CAB4163439.1"/>
    </source>
</evidence>
<proteinExistence type="predicted"/>
<reference evidence="1" key="1">
    <citation type="submission" date="2020-04" db="EMBL/GenBank/DDBJ databases">
        <authorList>
            <person name="Chiriac C."/>
            <person name="Salcher M."/>
            <person name="Ghai R."/>
            <person name="Kavagutti S V."/>
        </authorList>
    </citation>
    <scope>NUCLEOTIDE SEQUENCE</scope>
</reference>
<name>A0A6J5NVA9_9CAUD</name>
<protein>
    <submittedName>
        <fullName evidence="1">Uncharacterized protein</fullName>
    </submittedName>
</protein>
<dbReference type="EMBL" id="LR796754">
    <property type="protein sequence ID" value="CAB4163439.1"/>
    <property type="molecule type" value="Genomic_DNA"/>
</dbReference>
<accession>A0A6J5NVA9</accession>